<evidence type="ECO:0000313" key="2">
    <source>
        <dbReference type="EMBL" id="XAY08368.1"/>
    </source>
</evidence>
<gene>
    <name evidence="2" type="ORF">DSM112329_05268</name>
</gene>
<name>A0AAU7B345_9ACTN</name>
<protein>
    <recommendedName>
        <fullName evidence="1">ER-bound oxygenase mpaB/mpaB'/Rubber oxygenase catalytic domain-containing protein</fullName>
    </recommendedName>
</protein>
<reference evidence="2" key="1">
    <citation type="submission" date="2022-12" db="EMBL/GenBank/DDBJ databases">
        <title>Paraconexibacter alkalitolerans sp. nov. and Baekduia alba sp. nov., isolated from soil and emended description of the genera Paraconexibacter (Chun et al., 2020) and Baekduia (An et al., 2020).</title>
        <authorList>
            <person name="Vieira S."/>
            <person name="Huber K.J."/>
            <person name="Geppert A."/>
            <person name="Wolf J."/>
            <person name="Neumann-Schaal M."/>
            <person name="Muesken M."/>
            <person name="Overmann J."/>
        </authorList>
    </citation>
    <scope>NUCLEOTIDE SEQUENCE</scope>
    <source>
        <strain evidence="2">AEG42_29</strain>
    </source>
</reference>
<dbReference type="RefSeq" id="WP_354699550.1">
    <property type="nucleotide sequence ID" value="NZ_CP114014.1"/>
</dbReference>
<dbReference type="PANTHER" id="PTHR36151">
    <property type="entry name" value="BLR2777 PROTEIN"/>
    <property type="match status" value="1"/>
</dbReference>
<sequence>MRPAATYFKEGALIRQVHGERAVGLGGPRALLMMAAHPVAFEGFFMSTGDLDDPYARLRRTADVLDAITFGPKARADTMCRHVRARHAQVTGVLPADAGRFPAGTPYAADDPELLLWILASLADSSQLAYERYVRTLSDAEREAYWQDFKIMGRLFGLKARDMPKTAVDFTDYMDRMLASGDLTVTDTARELGKRIVLRPPVPLAARPLVELVNQITVGLLPPDVRRQYRLGWDPLRAVAVAGGAEYIKRVLIPLLPGRVRSVPSAQAARALRAA</sequence>
<feature type="domain" description="ER-bound oxygenase mpaB/mpaB'/Rubber oxygenase catalytic" evidence="1">
    <location>
        <begin position="16"/>
        <end position="245"/>
    </location>
</feature>
<proteinExistence type="predicted"/>
<evidence type="ECO:0000259" key="1">
    <source>
        <dbReference type="Pfam" id="PF09995"/>
    </source>
</evidence>
<dbReference type="Pfam" id="PF09995">
    <property type="entry name" value="MPAB_Lcp_cat"/>
    <property type="match status" value="1"/>
</dbReference>
<dbReference type="AlphaFoldDB" id="A0AAU7B345"/>
<accession>A0AAU7B345</accession>
<dbReference type="KEGG" id="parq:DSM112329_05268"/>
<dbReference type="InterPro" id="IPR018713">
    <property type="entry name" value="MPAB/Lcp_cat_dom"/>
</dbReference>
<dbReference type="GO" id="GO:0016491">
    <property type="term" value="F:oxidoreductase activity"/>
    <property type="evidence" value="ECO:0007669"/>
    <property type="project" value="InterPro"/>
</dbReference>
<dbReference type="EMBL" id="CP114014">
    <property type="protein sequence ID" value="XAY08368.1"/>
    <property type="molecule type" value="Genomic_DNA"/>
</dbReference>
<dbReference type="PANTHER" id="PTHR36151:SF3">
    <property type="entry name" value="ER-BOUND OXYGENASE MPAB_MPAB'_RUBBER OXYGENASE CATALYTIC DOMAIN-CONTAINING PROTEIN"/>
    <property type="match status" value="1"/>
</dbReference>
<organism evidence="2">
    <name type="scientific">Paraconexibacter sp. AEG42_29</name>
    <dbReference type="NCBI Taxonomy" id="2997339"/>
    <lineage>
        <taxon>Bacteria</taxon>
        <taxon>Bacillati</taxon>
        <taxon>Actinomycetota</taxon>
        <taxon>Thermoleophilia</taxon>
        <taxon>Solirubrobacterales</taxon>
        <taxon>Paraconexibacteraceae</taxon>
        <taxon>Paraconexibacter</taxon>
    </lineage>
</organism>